<proteinExistence type="predicted"/>
<keyword evidence="2" id="KW-1185">Reference proteome</keyword>
<name>A0A316FXJ7_9GAMM</name>
<sequence>MDHYAVEYVLSHCAQKAAKKGLQVVDQSLLETDLSIPENPDGEPWTFERATELYKANRLTDKEYGYIVAFIDLNLSLQNE</sequence>
<dbReference type="AlphaFoldDB" id="A0A316FXJ7"/>
<protein>
    <submittedName>
        <fullName evidence="1">Uncharacterized protein</fullName>
    </submittedName>
</protein>
<evidence type="ECO:0000313" key="1">
    <source>
        <dbReference type="EMBL" id="PWK53441.1"/>
    </source>
</evidence>
<dbReference type="OrthoDB" id="6227696at2"/>
<evidence type="ECO:0000313" key="2">
    <source>
        <dbReference type="Proteomes" id="UP000245790"/>
    </source>
</evidence>
<dbReference type="Proteomes" id="UP000245790">
    <property type="component" value="Unassembled WGS sequence"/>
</dbReference>
<dbReference type="EMBL" id="QGGU01000003">
    <property type="protein sequence ID" value="PWK53441.1"/>
    <property type="molecule type" value="Genomic_DNA"/>
</dbReference>
<gene>
    <name evidence="1" type="ORF">C8D97_103268</name>
</gene>
<accession>A0A316FXJ7</accession>
<dbReference type="RefSeq" id="WP_109762709.1">
    <property type="nucleotide sequence ID" value="NZ_QGGU01000003.1"/>
</dbReference>
<reference evidence="1 2" key="1">
    <citation type="submission" date="2018-05" db="EMBL/GenBank/DDBJ databases">
        <title>Genomic Encyclopedia of Type Strains, Phase IV (KMG-IV): sequencing the most valuable type-strain genomes for metagenomic binning, comparative biology and taxonomic classification.</title>
        <authorList>
            <person name="Goeker M."/>
        </authorList>
    </citation>
    <scope>NUCLEOTIDE SEQUENCE [LARGE SCALE GENOMIC DNA]</scope>
    <source>
        <strain evidence="1 2">DSM 25350</strain>
    </source>
</reference>
<organism evidence="1 2">
    <name type="scientific">Pleionea mediterranea</name>
    <dbReference type="NCBI Taxonomy" id="523701"/>
    <lineage>
        <taxon>Bacteria</taxon>
        <taxon>Pseudomonadati</taxon>
        <taxon>Pseudomonadota</taxon>
        <taxon>Gammaproteobacteria</taxon>
        <taxon>Oceanospirillales</taxon>
        <taxon>Pleioneaceae</taxon>
        <taxon>Pleionea</taxon>
    </lineage>
</organism>
<comment type="caution">
    <text evidence="1">The sequence shown here is derived from an EMBL/GenBank/DDBJ whole genome shotgun (WGS) entry which is preliminary data.</text>
</comment>